<accession>A0ACD4NQ68</accession>
<evidence type="ECO:0000313" key="2">
    <source>
        <dbReference type="Proteomes" id="UP001163223"/>
    </source>
</evidence>
<name>A0ACD4NQ68_9HYPH</name>
<dbReference type="EMBL" id="CP113520">
    <property type="protein sequence ID" value="WAJ29065.1"/>
    <property type="molecule type" value="Genomic_DNA"/>
</dbReference>
<reference evidence="1" key="1">
    <citation type="submission" date="2022-11" db="EMBL/GenBank/DDBJ databases">
        <title>beta-Carotene-producing bacterium, Jeongeuplla avenae sp. nov., alleviates the salt stress of Arabidopsis seedlings.</title>
        <authorList>
            <person name="Jiang L."/>
            <person name="Lee J."/>
        </authorList>
    </citation>
    <scope>NUCLEOTIDE SEQUENCE</scope>
    <source>
        <strain evidence="1">DY_R2A_6</strain>
    </source>
</reference>
<sequence>MTEPRDMVKTMAGEFALLALCLAAICGIAAYYVFEDFGAQVVGLAMGFGVLCAGFAALPLGALVFLRLNSLVRANRVLATAATTDRLTNLLNRATFVSKVQKELRQIRGQYSEFTAYALLVVDADHFKRINDQLGHPVGDAALRAISNVVRRSVRTSDVVGRLGGEEFAVFLRGVDRPAAMLVAERLRRAVEKVEIGEGALARRLSVSIGGVAFTSGESFERLYEIADANLYRAKEGGRNRVEIHALAEPPVIVDNRLLHRRVVPGRA</sequence>
<keyword evidence="2" id="KW-1185">Reference proteome</keyword>
<organism evidence="1 2">
    <name type="scientific">Antarcticirhabdus aurantiaca</name>
    <dbReference type="NCBI Taxonomy" id="2606717"/>
    <lineage>
        <taxon>Bacteria</taxon>
        <taxon>Pseudomonadati</taxon>
        <taxon>Pseudomonadota</taxon>
        <taxon>Alphaproteobacteria</taxon>
        <taxon>Hyphomicrobiales</taxon>
        <taxon>Aurantimonadaceae</taxon>
        <taxon>Antarcticirhabdus</taxon>
    </lineage>
</organism>
<protein>
    <submittedName>
        <fullName evidence="1">GGDEF domain-containing protein</fullName>
    </submittedName>
</protein>
<gene>
    <name evidence="1" type="ORF">OXU80_02115</name>
</gene>
<evidence type="ECO:0000313" key="1">
    <source>
        <dbReference type="EMBL" id="WAJ29065.1"/>
    </source>
</evidence>
<proteinExistence type="predicted"/>
<dbReference type="Proteomes" id="UP001163223">
    <property type="component" value="Chromosome"/>
</dbReference>